<evidence type="ECO:0000313" key="2">
    <source>
        <dbReference type="Proteomes" id="UP000755585"/>
    </source>
</evidence>
<protein>
    <submittedName>
        <fullName evidence="1">Uncharacterized protein</fullName>
    </submittedName>
</protein>
<dbReference type="EMBL" id="JAGINT010000002">
    <property type="protein sequence ID" value="MBP2354494.1"/>
    <property type="molecule type" value="Genomic_DNA"/>
</dbReference>
<evidence type="ECO:0000313" key="1">
    <source>
        <dbReference type="EMBL" id="MBP2354494.1"/>
    </source>
</evidence>
<comment type="caution">
    <text evidence="1">The sequence shown here is derived from an EMBL/GenBank/DDBJ whole genome shotgun (WGS) entry which is preliminary data.</text>
</comment>
<accession>A0ABS4US76</accession>
<sequence length="97" mass="11428">MPEIVEVHLVQFSRLPDRVRRRVVWLDRRTDLSREHGSRIDPLRAGQQLFRRLLVLGARQRLKAYLDQCIERRRPGFVDQEPSLFLGRSAIGAVLRN</sequence>
<dbReference type="Proteomes" id="UP000755585">
    <property type="component" value="Unassembled WGS sequence"/>
</dbReference>
<dbReference type="RefSeq" id="WP_209697289.1">
    <property type="nucleotide sequence ID" value="NZ_BAAAVU010000031.1"/>
</dbReference>
<organism evidence="1 2">
    <name type="scientific">Kribbella aluminosa</name>
    <dbReference type="NCBI Taxonomy" id="416017"/>
    <lineage>
        <taxon>Bacteria</taxon>
        <taxon>Bacillati</taxon>
        <taxon>Actinomycetota</taxon>
        <taxon>Actinomycetes</taxon>
        <taxon>Propionibacteriales</taxon>
        <taxon>Kribbellaceae</taxon>
        <taxon>Kribbella</taxon>
    </lineage>
</organism>
<name>A0ABS4US76_9ACTN</name>
<reference evidence="1 2" key="1">
    <citation type="submission" date="2021-03" db="EMBL/GenBank/DDBJ databases">
        <title>Sequencing the genomes of 1000 actinobacteria strains.</title>
        <authorList>
            <person name="Klenk H.-P."/>
        </authorList>
    </citation>
    <scope>NUCLEOTIDE SEQUENCE [LARGE SCALE GENOMIC DNA]</scope>
    <source>
        <strain evidence="1 2">DSM 18824</strain>
    </source>
</reference>
<gene>
    <name evidence="1" type="ORF">JOF29_005604</name>
</gene>
<proteinExistence type="predicted"/>
<keyword evidence="2" id="KW-1185">Reference proteome</keyword>